<name>X1GMH9_9ZZZZ</name>
<dbReference type="AlphaFoldDB" id="X1GMH9"/>
<reference evidence="1" key="1">
    <citation type="journal article" date="2014" name="Front. Microbiol.">
        <title>High frequency of phylogenetically diverse reductive dehalogenase-homologous genes in deep subseafloor sedimentary metagenomes.</title>
        <authorList>
            <person name="Kawai M."/>
            <person name="Futagami T."/>
            <person name="Toyoda A."/>
            <person name="Takaki Y."/>
            <person name="Nishi S."/>
            <person name="Hori S."/>
            <person name="Arai W."/>
            <person name="Tsubouchi T."/>
            <person name="Morono Y."/>
            <person name="Uchiyama I."/>
            <person name="Ito T."/>
            <person name="Fujiyama A."/>
            <person name="Inagaki F."/>
            <person name="Takami H."/>
        </authorList>
    </citation>
    <scope>NUCLEOTIDE SEQUENCE</scope>
    <source>
        <strain evidence="1">Expedition CK06-06</strain>
    </source>
</reference>
<accession>X1GMH9</accession>
<sequence length="47" mass="5768">FQEFKDEGLKINDIDLKHLLTHLRPFYRRNDVVIKDKSKQEILQWAK</sequence>
<protein>
    <submittedName>
        <fullName evidence="1">Uncharacterized protein</fullName>
    </submittedName>
</protein>
<evidence type="ECO:0000313" key="1">
    <source>
        <dbReference type="EMBL" id="GAH42844.1"/>
    </source>
</evidence>
<feature type="non-terminal residue" evidence="1">
    <location>
        <position position="1"/>
    </location>
</feature>
<gene>
    <name evidence="1" type="ORF">S03H2_21163</name>
</gene>
<proteinExistence type="predicted"/>
<comment type="caution">
    <text evidence="1">The sequence shown here is derived from an EMBL/GenBank/DDBJ whole genome shotgun (WGS) entry which is preliminary data.</text>
</comment>
<dbReference type="EMBL" id="BARU01011236">
    <property type="protein sequence ID" value="GAH42844.1"/>
    <property type="molecule type" value="Genomic_DNA"/>
</dbReference>
<organism evidence="1">
    <name type="scientific">marine sediment metagenome</name>
    <dbReference type="NCBI Taxonomy" id="412755"/>
    <lineage>
        <taxon>unclassified sequences</taxon>
        <taxon>metagenomes</taxon>
        <taxon>ecological metagenomes</taxon>
    </lineage>
</organism>